<feature type="compositionally biased region" description="Low complexity" evidence="2">
    <location>
        <begin position="73"/>
        <end position="87"/>
    </location>
</feature>
<evidence type="ECO:0000256" key="2">
    <source>
        <dbReference type="SAM" id="MobiDB-lite"/>
    </source>
</evidence>
<evidence type="ECO:0000256" key="1">
    <source>
        <dbReference type="SAM" id="Coils"/>
    </source>
</evidence>
<evidence type="ECO:0000313" key="3">
    <source>
        <dbReference type="EMBL" id="KUJ13198.1"/>
    </source>
</evidence>
<feature type="region of interest" description="Disordered" evidence="2">
    <location>
        <begin position="66"/>
        <end position="91"/>
    </location>
</feature>
<protein>
    <recommendedName>
        <fullName evidence="5">HAUS augmin-like complex subunit 4</fullName>
    </recommendedName>
</protein>
<dbReference type="OrthoDB" id="66964at2759"/>
<proteinExistence type="predicted"/>
<gene>
    <name evidence="3" type="ORF">LY89DRAFT_737178</name>
</gene>
<dbReference type="InParanoid" id="A0A194WZ10"/>
<dbReference type="GeneID" id="28829950"/>
<evidence type="ECO:0000313" key="4">
    <source>
        <dbReference type="Proteomes" id="UP000070700"/>
    </source>
</evidence>
<organism evidence="3 4">
    <name type="scientific">Mollisia scopiformis</name>
    <name type="common">Conifer needle endophyte fungus</name>
    <name type="synonym">Phialocephala scopiformis</name>
    <dbReference type="NCBI Taxonomy" id="149040"/>
    <lineage>
        <taxon>Eukaryota</taxon>
        <taxon>Fungi</taxon>
        <taxon>Dikarya</taxon>
        <taxon>Ascomycota</taxon>
        <taxon>Pezizomycotina</taxon>
        <taxon>Leotiomycetes</taxon>
        <taxon>Helotiales</taxon>
        <taxon>Mollisiaceae</taxon>
        <taxon>Mollisia</taxon>
    </lineage>
</organism>
<dbReference type="AlphaFoldDB" id="A0A194WZ10"/>
<accession>A0A194WZ10</accession>
<sequence length="339" mass="37946">MLPPIDDVVLQSNPRFATLHATLKNNILNPNGSTKSHPAQKERDAVTEAFTTAQIREAKSQLIKTSLNTLDITPPSSANTSKSKSAAPPKPPLPTELVELILLLSARLTSTPLTPKQIAILENTPQWTSLPTHLPRIATLISTHLQTQALSLARIQSPTTNASFLHRQIPQILPSILSLQSSLETQRTSIAKRRLELVSNTTTLLSLHHLSHNLLILHLEQTKHGLLSRHLQARSSYLSLLAQQVALQVREKAVKGERVVYSEEVRGALEVYVRHLRDARERLREKRGDAERVLWGYGVGRGEEGKEKERVMRSVTDKYAELSRELKDVGRDVERLRGR</sequence>
<name>A0A194WZ10_MOLSC</name>
<dbReference type="RefSeq" id="XP_018067553.1">
    <property type="nucleotide sequence ID" value="XM_018220224.1"/>
</dbReference>
<dbReference type="KEGG" id="psco:LY89DRAFT_737178"/>
<dbReference type="EMBL" id="KQ947422">
    <property type="protein sequence ID" value="KUJ13198.1"/>
    <property type="molecule type" value="Genomic_DNA"/>
</dbReference>
<dbReference type="STRING" id="149040.A0A194WZ10"/>
<evidence type="ECO:0008006" key="5">
    <source>
        <dbReference type="Google" id="ProtNLM"/>
    </source>
</evidence>
<feature type="coiled-coil region" evidence="1">
    <location>
        <begin position="273"/>
        <end position="339"/>
    </location>
</feature>
<keyword evidence="4" id="KW-1185">Reference proteome</keyword>
<reference evidence="3 4" key="1">
    <citation type="submission" date="2015-10" db="EMBL/GenBank/DDBJ databases">
        <title>Full genome of DAOMC 229536 Phialocephala scopiformis, a fungal endophyte of spruce producing the potent anti-insectan compound rugulosin.</title>
        <authorList>
            <consortium name="DOE Joint Genome Institute"/>
            <person name="Walker A.K."/>
            <person name="Frasz S.L."/>
            <person name="Seifert K.A."/>
            <person name="Miller J.D."/>
            <person name="Mondo S.J."/>
            <person name="Labutti K."/>
            <person name="Lipzen A."/>
            <person name="Dockter R."/>
            <person name="Kennedy M."/>
            <person name="Grigoriev I.V."/>
            <person name="Spatafora J.W."/>
        </authorList>
    </citation>
    <scope>NUCLEOTIDE SEQUENCE [LARGE SCALE GENOMIC DNA]</scope>
    <source>
        <strain evidence="3 4">CBS 120377</strain>
    </source>
</reference>
<keyword evidence="1" id="KW-0175">Coiled coil</keyword>
<dbReference type="Proteomes" id="UP000070700">
    <property type="component" value="Unassembled WGS sequence"/>
</dbReference>